<feature type="non-terminal residue" evidence="2">
    <location>
        <position position="1"/>
    </location>
</feature>
<keyword evidence="1" id="KW-1133">Transmembrane helix</keyword>
<sequence>DGITGVNGIIVVTSPRYRYDLLFNLGLSGLIIGLNALLIPRLGLNGAALSNAVALVSINLARTWRSSLGAARAAQYLANTAHARRRAHRDLWPRSTLDRLGTRGICGSAEAKAPPLTTQSSSACT</sequence>
<name>A0A699U802_TANCI</name>
<proteinExistence type="predicted"/>
<gene>
    <name evidence="2" type="ORF">Tci_889445</name>
</gene>
<organism evidence="2">
    <name type="scientific">Tanacetum cinerariifolium</name>
    <name type="common">Dalmatian daisy</name>
    <name type="synonym">Chrysanthemum cinerariifolium</name>
    <dbReference type="NCBI Taxonomy" id="118510"/>
    <lineage>
        <taxon>Eukaryota</taxon>
        <taxon>Viridiplantae</taxon>
        <taxon>Streptophyta</taxon>
        <taxon>Embryophyta</taxon>
        <taxon>Tracheophyta</taxon>
        <taxon>Spermatophyta</taxon>
        <taxon>Magnoliopsida</taxon>
        <taxon>eudicotyledons</taxon>
        <taxon>Gunneridae</taxon>
        <taxon>Pentapetalae</taxon>
        <taxon>asterids</taxon>
        <taxon>campanulids</taxon>
        <taxon>Asterales</taxon>
        <taxon>Asteraceae</taxon>
        <taxon>Asteroideae</taxon>
        <taxon>Anthemideae</taxon>
        <taxon>Anthemidinae</taxon>
        <taxon>Tanacetum</taxon>
    </lineage>
</organism>
<feature type="transmembrane region" description="Helical" evidence="1">
    <location>
        <begin position="21"/>
        <end position="39"/>
    </location>
</feature>
<evidence type="ECO:0000256" key="1">
    <source>
        <dbReference type="SAM" id="Phobius"/>
    </source>
</evidence>
<reference evidence="2" key="1">
    <citation type="journal article" date="2019" name="Sci. Rep.">
        <title>Draft genome of Tanacetum cinerariifolium, the natural source of mosquito coil.</title>
        <authorList>
            <person name="Yamashiro T."/>
            <person name="Shiraishi A."/>
            <person name="Satake H."/>
            <person name="Nakayama K."/>
        </authorList>
    </citation>
    <scope>NUCLEOTIDE SEQUENCE</scope>
</reference>
<dbReference type="AlphaFoldDB" id="A0A699U802"/>
<evidence type="ECO:0008006" key="3">
    <source>
        <dbReference type="Google" id="ProtNLM"/>
    </source>
</evidence>
<evidence type="ECO:0000313" key="2">
    <source>
        <dbReference type="EMBL" id="GFD17476.1"/>
    </source>
</evidence>
<accession>A0A699U802</accession>
<dbReference type="EMBL" id="BKCJ011300521">
    <property type="protein sequence ID" value="GFD17476.1"/>
    <property type="molecule type" value="Genomic_DNA"/>
</dbReference>
<comment type="caution">
    <text evidence="2">The sequence shown here is derived from an EMBL/GenBank/DDBJ whole genome shotgun (WGS) entry which is preliminary data.</text>
</comment>
<keyword evidence="1" id="KW-0472">Membrane</keyword>
<keyword evidence="1" id="KW-0812">Transmembrane</keyword>
<protein>
    <recommendedName>
        <fullName evidence="3">Polysaccharide biosynthesis protein C-terminal domain-containing protein</fullName>
    </recommendedName>
</protein>